<evidence type="ECO:0000313" key="3">
    <source>
        <dbReference type="Proteomes" id="UP000018144"/>
    </source>
</evidence>
<gene>
    <name evidence="2" type="ORF">PCON_08884</name>
</gene>
<sequence length="228" mass="27364">MEEKSGAEGSFQEESGLILTDDNNHDTENDTDDSDDEWTDTDEDDDVQNDNINSQDEDTHPDDGVDTYPHYPDFDENDIRIMPLHLFYRYEDRECNPNFDDDFDCHPFPNPDYDTTCSHTWIRDSPYLGRIEYREYVRILKRIPDFETEEELHKYVLQMPGAEFWGPLEVSARYPQWLKLQRRQCPLIGRVCELWERLEEVQDTLREKEDGRWPMGNLDLKRRLQLRF</sequence>
<feature type="compositionally biased region" description="Acidic residues" evidence="1">
    <location>
        <begin position="29"/>
        <end position="48"/>
    </location>
</feature>
<dbReference type="AlphaFoldDB" id="U4L1I8"/>
<evidence type="ECO:0000256" key="1">
    <source>
        <dbReference type="SAM" id="MobiDB-lite"/>
    </source>
</evidence>
<evidence type="ECO:0000313" key="2">
    <source>
        <dbReference type="EMBL" id="CCX09291.1"/>
    </source>
</evidence>
<proteinExistence type="predicted"/>
<protein>
    <submittedName>
        <fullName evidence="2">Uncharacterized protein</fullName>
    </submittedName>
</protein>
<reference evidence="2 3" key="1">
    <citation type="journal article" date="2013" name="PLoS Genet.">
        <title>The genome and development-dependent transcriptomes of Pyronema confluens: a window into fungal evolution.</title>
        <authorList>
            <person name="Traeger S."/>
            <person name="Altegoer F."/>
            <person name="Freitag M."/>
            <person name="Gabaldon T."/>
            <person name="Kempken F."/>
            <person name="Kumar A."/>
            <person name="Marcet-Houben M."/>
            <person name="Poggeler S."/>
            <person name="Stajich J.E."/>
            <person name="Nowrousian M."/>
        </authorList>
    </citation>
    <scope>NUCLEOTIDE SEQUENCE [LARGE SCALE GENOMIC DNA]</scope>
    <source>
        <strain evidence="3">CBS 100304</strain>
        <tissue evidence="2">Vegetative mycelium</tissue>
    </source>
</reference>
<organism evidence="2 3">
    <name type="scientific">Pyronema omphalodes (strain CBS 100304)</name>
    <name type="common">Pyronema confluens</name>
    <dbReference type="NCBI Taxonomy" id="1076935"/>
    <lineage>
        <taxon>Eukaryota</taxon>
        <taxon>Fungi</taxon>
        <taxon>Dikarya</taxon>
        <taxon>Ascomycota</taxon>
        <taxon>Pezizomycotina</taxon>
        <taxon>Pezizomycetes</taxon>
        <taxon>Pezizales</taxon>
        <taxon>Pyronemataceae</taxon>
        <taxon>Pyronema</taxon>
    </lineage>
</organism>
<keyword evidence="3" id="KW-1185">Reference proteome</keyword>
<feature type="region of interest" description="Disordered" evidence="1">
    <location>
        <begin position="1"/>
        <end position="74"/>
    </location>
</feature>
<name>U4L1I8_PYROM</name>
<dbReference type="EMBL" id="HF935448">
    <property type="protein sequence ID" value="CCX09291.1"/>
    <property type="molecule type" value="Genomic_DNA"/>
</dbReference>
<accession>U4L1I8</accession>
<dbReference type="Proteomes" id="UP000018144">
    <property type="component" value="Unassembled WGS sequence"/>
</dbReference>